<comment type="similarity">
    <text evidence="1">Belongs to the TolB family.</text>
</comment>
<organism evidence="2 3">
    <name type="scientific">Agreia pratensis</name>
    <dbReference type="NCBI Taxonomy" id="150121"/>
    <lineage>
        <taxon>Bacteria</taxon>
        <taxon>Bacillati</taxon>
        <taxon>Actinomycetota</taxon>
        <taxon>Actinomycetes</taxon>
        <taxon>Micrococcales</taxon>
        <taxon>Microbacteriaceae</taxon>
        <taxon>Agreia</taxon>
    </lineage>
</organism>
<sequence length="296" mass="32011">MTFLTLQADQRAEVRVYDLDAGEATVVFSSSSRFVEAPNWRPGGEWLVLNLEGGLVRLRADGASLVEPIEVPDALVLNNDHVISPDGASIVVTARDGHLYRLPWGGGEAIRLTPDSDPALRFKYYLHGVSPDGQTLAVIGGGLDASGAWVTNVYTLPATGGPHTQLTDDAFADDGCDFSADGETIWFNSEREGRYPGHAQLFRMGIDGSGLQRVTHDDRVNWFPHPSPDGRHVLYLSYPAGTTGHPPNLDVELRLIDLTSGDERVIDSFVGGQGTTNVPGWSPDGRRVAYVAYPTT</sequence>
<name>A0A1X7ILQ3_9MICO</name>
<dbReference type="RefSeq" id="WP_244894605.1">
    <property type="nucleotide sequence ID" value="NZ_FXAY01000001.1"/>
</dbReference>
<evidence type="ECO:0000313" key="2">
    <source>
        <dbReference type="EMBL" id="SMG15482.1"/>
    </source>
</evidence>
<dbReference type="Pfam" id="PF07676">
    <property type="entry name" value="PD40"/>
    <property type="match status" value="1"/>
</dbReference>
<dbReference type="SUPFAM" id="SSF82171">
    <property type="entry name" value="DPP6 N-terminal domain-like"/>
    <property type="match status" value="1"/>
</dbReference>
<dbReference type="InterPro" id="IPR011042">
    <property type="entry name" value="6-blade_b-propeller_TolB-like"/>
</dbReference>
<accession>A0A1X7ILQ3</accession>
<dbReference type="InterPro" id="IPR011659">
    <property type="entry name" value="WD40"/>
</dbReference>
<dbReference type="AlphaFoldDB" id="A0A1X7ILQ3"/>
<gene>
    <name evidence="2" type="ORF">SAMN06296010_0618</name>
</gene>
<dbReference type="Proteomes" id="UP000193244">
    <property type="component" value="Unassembled WGS sequence"/>
</dbReference>
<evidence type="ECO:0000256" key="1">
    <source>
        <dbReference type="ARBA" id="ARBA00009820"/>
    </source>
</evidence>
<evidence type="ECO:0000313" key="3">
    <source>
        <dbReference type="Proteomes" id="UP000193244"/>
    </source>
</evidence>
<reference evidence="3" key="1">
    <citation type="submission" date="2017-04" db="EMBL/GenBank/DDBJ databases">
        <authorList>
            <person name="Varghese N."/>
            <person name="Submissions S."/>
        </authorList>
    </citation>
    <scope>NUCLEOTIDE SEQUENCE [LARGE SCALE GENOMIC DNA]</scope>
    <source>
        <strain evidence="3">VKM Ac-2510</strain>
    </source>
</reference>
<dbReference type="PANTHER" id="PTHR36842:SF1">
    <property type="entry name" value="PROTEIN TOLB"/>
    <property type="match status" value="1"/>
</dbReference>
<proteinExistence type="inferred from homology"/>
<keyword evidence="3" id="KW-1185">Reference proteome</keyword>
<dbReference type="PANTHER" id="PTHR36842">
    <property type="entry name" value="PROTEIN TOLB HOMOLOG"/>
    <property type="match status" value="1"/>
</dbReference>
<dbReference type="EMBL" id="FXAY01000001">
    <property type="protein sequence ID" value="SMG15482.1"/>
    <property type="molecule type" value="Genomic_DNA"/>
</dbReference>
<dbReference type="STRING" id="150121.SAMN06296010_0618"/>
<dbReference type="Gene3D" id="2.120.10.30">
    <property type="entry name" value="TolB, C-terminal domain"/>
    <property type="match status" value="1"/>
</dbReference>
<protein>
    <submittedName>
        <fullName evidence="2">WD40-like Beta Propeller Repeat</fullName>
    </submittedName>
</protein>